<dbReference type="AlphaFoldDB" id="A0A7J9PDV9"/>
<dbReference type="PANTHER" id="PTHR23073">
    <property type="entry name" value="26S PROTEASOME REGULATORY SUBUNIT"/>
    <property type="match status" value="1"/>
</dbReference>
<dbReference type="InterPro" id="IPR003959">
    <property type="entry name" value="ATPase_AAA_core"/>
</dbReference>
<evidence type="ECO:0000313" key="7">
    <source>
        <dbReference type="Proteomes" id="UP000568063"/>
    </source>
</evidence>
<dbReference type="Gene3D" id="1.10.8.60">
    <property type="match status" value="1"/>
</dbReference>
<reference evidence="6 7" key="1">
    <citation type="submission" date="2020-07" db="EMBL/GenBank/DDBJ databases">
        <title>Genomic Encyclopedia of Type Strains, Phase IV (KMG-V): Genome sequencing to study the core and pangenomes of soil and plant-associated prokaryotes.</title>
        <authorList>
            <person name="Whitman W."/>
        </authorList>
    </citation>
    <scope>NUCLEOTIDE SEQUENCE [LARGE SCALE GENOMIC DNA]</scope>
    <source>
        <strain evidence="6 7">C9</strain>
    </source>
</reference>
<protein>
    <submittedName>
        <fullName evidence="6">SpoVK/Ycf46/Vps4 family AAA+-type ATPase</fullName>
    </submittedName>
</protein>
<feature type="domain" description="AAA+ ATPase" evidence="5">
    <location>
        <begin position="121"/>
        <end position="253"/>
    </location>
</feature>
<evidence type="ECO:0000256" key="2">
    <source>
        <dbReference type="ARBA" id="ARBA00022741"/>
    </source>
</evidence>
<keyword evidence="3 4" id="KW-0067">ATP-binding</keyword>
<proteinExistence type="inferred from homology"/>
<dbReference type="SMART" id="SM00382">
    <property type="entry name" value="AAA"/>
    <property type="match status" value="1"/>
</dbReference>
<dbReference type="RefSeq" id="WP_181522013.1">
    <property type="nucleotide sequence ID" value="NZ_JACDUM010000003.1"/>
</dbReference>
<evidence type="ECO:0000256" key="1">
    <source>
        <dbReference type="ARBA" id="ARBA00006914"/>
    </source>
</evidence>
<dbReference type="SUPFAM" id="SSF52540">
    <property type="entry name" value="P-loop containing nucleoside triphosphate hydrolases"/>
    <property type="match status" value="1"/>
</dbReference>
<dbReference type="InterPro" id="IPR003960">
    <property type="entry name" value="ATPase_AAA_CS"/>
</dbReference>
<accession>A0A7J9PDV9</accession>
<gene>
    <name evidence="6" type="ORF">HNP91_001688</name>
</gene>
<evidence type="ECO:0000313" key="6">
    <source>
        <dbReference type="EMBL" id="MBA2860857.1"/>
    </source>
</evidence>
<evidence type="ECO:0000256" key="4">
    <source>
        <dbReference type="RuleBase" id="RU003651"/>
    </source>
</evidence>
<organism evidence="6 7">
    <name type="scientific">Methanococcus maripaludis</name>
    <name type="common">Methanococcus deltae</name>
    <dbReference type="NCBI Taxonomy" id="39152"/>
    <lineage>
        <taxon>Archaea</taxon>
        <taxon>Methanobacteriati</taxon>
        <taxon>Methanobacteriota</taxon>
        <taxon>Methanomada group</taxon>
        <taxon>Methanococci</taxon>
        <taxon>Methanococcales</taxon>
        <taxon>Methanococcaceae</taxon>
        <taxon>Methanococcus</taxon>
    </lineage>
</organism>
<name>A0A7J9PDV9_METMI</name>
<dbReference type="InterPro" id="IPR027417">
    <property type="entry name" value="P-loop_NTPase"/>
</dbReference>
<comment type="caution">
    <text evidence="6">The sequence shown here is derived from an EMBL/GenBank/DDBJ whole genome shotgun (WGS) entry which is preliminary data.</text>
</comment>
<keyword evidence="2 4" id="KW-0547">Nucleotide-binding</keyword>
<dbReference type="PROSITE" id="PS00674">
    <property type="entry name" value="AAA"/>
    <property type="match status" value="1"/>
</dbReference>
<dbReference type="GO" id="GO:0005524">
    <property type="term" value="F:ATP binding"/>
    <property type="evidence" value="ECO:0007669"/>
    <property type="project" value="UniProtKB-KW"/>
</dbReference>
<dbReference type="InterPro" id="IPR050221">
    <property type="entry name" value="26S_Proteasome_ATPase"/>
</dbReference>
<dbReference type="Proteomes" id="UP000568063">
    <property type="component" value="Unassembled WGS sequence"/>
</dbReference>
<dbReference type="GO" id="GO:0016887">
    <property type="term" value="F:ATP hydrolysis activity"/>
    <property type="evidence" value="ECO:0007669"/>
    <property type="project" value="InterPro"/>
</dbReference>
<evidence type="ECO:0000259" key="5">
    <source>
        <dbReference type="SMART" id="SM00382"/>
    </source>
</evidence>
<dbReference type="Pfam" id="PF00004">
    <property type="entry name" value="AAA"/>
    <property type="match status" value="1"/>
</dbReference>
<dbReference type="EMBL" id="JACDUM010000003">
    <property type="protein sequence ID" value="MBA2860857.1"/>
    <property type="molecule type" value="Genomic_DNA"/>
</dbReference>
<comment type="similarity">
    <text evidence="1 4">Belongs to the AAA ATPase family.</text>
</comment>
<sequence>MEYLPEILKIIEGGLQKDEDKVFNYGQMLIKKLDDEKDERAANQIRKIISKNKSLKLKSKSMADFLKIPVDIESRMPLAELTYVEPDSVLLSLNNAMMANINEYINLMNNYEDFTDRGIKLNRTLLLFGPPGTGKTQTAKYIASKTKLPLITVRIDGIISSYLGNTSKNIRALFDFVQKTPCILFLDEVDALAKLRDDSNELGELKRVVNTLLQNIDSLESKIPIIAATNHEHLLDSAVWRRFEYKLKIEAPDKKQREYLVKEYLKNLDVEENLLKMLVVMTKGFSGAELEVLANVIKTSIIMENKQSFGEKDLMDNYIKYQIRNNCGNGDFNGSDEKNIRFLKICRGQDPQLFTLRNIAKMTGLSLGKVSKMVKEGVD</sequence>
<dbReference type="CDD" id="cd19481">
    <property type="entry name" value="RecA-like_protease"/>
    <property type="match status" value="1"/>
</dbReference>
<evidence type="ECO:0000256" key="3">
    <source>
        <dbReference type="ARBA" id="ARBA00022840"/>
    </source>
</evidence>
<dbReference type="InterPro" id="IPR003593">
    <property type="entry name" value="AAA+_ATPase"/>
</dbReference>
<dbReference type="Gene3D" id="3.40.50.300">
    <property type="entry name" value="P-loop containing nucleotide triphosphate hydrolases"/>
    <property type="match status" value="1"/>
</dbReference>